<evidence type="ECO:0000313" key="10">
    <source>
        <dbReference type="EMBL" id="TRL30561.1"/>
    </source>
</evidence>
<dbReference type="GO" id="GO:0006508">
    <property type="term" value="P:proteolysis"/>
    <property type="evidence" value="ECO:0007669"/>
    <property type="project" value="UniProtKB-KW"/>
</dbReference>
<dbReference type="Pfam" id="PF20582">
    <property type="entry name" value="UPF0758_N"/>
    <property type="match status" value="1"/>
</dbReference>
<dbReference type="InterPro" id="IPR037518">
    <property type="entry name" value="MPN"/>
</dbReference>
<dbReference type="Gene3D" id="3.40.140.10">
    <property type="entry name" value="Cytidine Deaminase, domain 2"/>
    <property type="match status" value="1"/>
</dbReference>
<dbReference type="Gene3D" id="1.10.150.20">
    <property type="entry name" value="5' to 3' exonuclease, C-terminal subdomain"/>
    <property type="match status" value="1"/>
</dbReference>
<dbReference type="PROSITE" id="PS01302">
    <property type="entry name" value="UPF0758"/>
    <property type="match status" value="1"/>
</dbReference>
<keyword evidence="1" id="KW-0645">Protease</keyword>
<dbReference type="OrthoDB" id="9804482at2"/>
<evidence type="ECO:0000313" key="9">
    <source>
        <dbReference type="EMBL" id="PWB94955.1"/>
    </source>
</evidence>
<reference evidence="10 12" key="3">
    <citation type="submission" date="2019-07" db="EMBL/GenBank/DDBJ databases">
        <title>Ln-dependent methylotrophs.</title>
        <authorList>
            <person name="Tani A."/>
        </authorList>
    </citation>
    <scope>NUCLEOTIDE SEQUENCE [LARGE SCALE GENOMIC DNA]</scope>
    <source>
        <strain evidence="10 12">SM89A</strain>
    </source>
</reference>
<evidence type="ECO:0000256" key="1">
    <source>
        <dbReference type="ARBA" id="ARBA00022670"/>
    </source>
</evidence>
<protein>
    <submittedName>
        <fullName evidence="10">JAB domain-containing protein</fullName>
    </submittedName>
</protein>
<dbReference type="PROSITE" id="PS50249">
    <property type="entry name" value="MPN"/>
    <property type="match status" value="1"/>
</dbReference>
<keyword evidence="11" id="KW-1185">Reference proteome</keyword>
<dbReference type="Proteomes" id="UP000245137">
    <property type="component" value="Unassembled WGS sequence"/>
</dbReference>
<dbReference type="NCBIfam" id="NF000642">
    <property type="entry name" value="PRK00024.1"/>
    <property type="match status" value="1"/>
</dbReference>
<gene>
    <name evidence="9" type="ORF">C5689_05815</name>
    <name evidence="10" type="ORF">FM996_16220</name>
</gene>
<dbReference type="EMBL" id="PUIV01000005">
    <property type="protein sequence ID" value="PWB94955.1"/>
    <property type="molecule type" value="Genomic_DNA"/>
</dbReference>
<comment type="caution">
    <text evidence="9">The sequence shown here is derived from an EMBL/GenBank/DDBJ whole genome shotgun (WGS) entry which is preliminary data.</text>
</comment>
<dbReference type="AlphaFoldDB" id="A0A2U1STL7"/>
<evidence type="ECO:0000256" key="2">
    <source>
        <dbReference type="ARBA" id="ARBA00022723"/>
    </source>
</evidence>
<feature type="region of interest" description="Disordered" evidence="7">
    <location>
        <begin position="1"/>
        <end position="27"/>
    </location>
</feature>
<dbReference type="PANTHER" id="PTHR30471">
    <property type="entry name" value="DNA REPAIR PROTEIN RADC"/>
    <property type="match status" value="1"/>
</dbReference>
<dbReference type="SUPFAM" id="SSF47781">
    <property type="entry name" value="RuvA domain 2-like"/>
    <property type="match status" value="1"/>
</dbReference>
<reference evidence="9" key="2">
    <citation type="submission" date="2018-02" db="EMBL/GenBank/DDBJ databases">
        <authorList>
            <person name="Cohen D.B."/>
            <person name="Kent A.D."/>
        </authorList>
    </citation>
    <scope>NUCLEOTIDE SEQUENCE</scope>
    <source>
        <strain evidence="9">DSM 17706</strain>
    </source>
</reference>
<dbReference type="RefSeq" id="WP_108916324.1">
    <property type="nucleotide sequence ID" value="NZ_BGJY01000005.1"/>
</dbReference>
<organism evidence="9 11">
    <name type="scientific">Methylosinus sporium</name>
    <dbReference type="NCBI Taxonomy" id="428"/>
    <lineage>
        <taxon>Bacteria</taxon>
        <taxon>Pseudomonadati</taxon>
        <taxon>Pseudomonadota</taxon>
        <taxon>Alphaproteobacteria</taxon>
        <taxon>Hyphomicrobiales</taxon>
        <taxon>Methylocystaceae</taxon>
        <taxon>Methylosinus</taxon>
    </lineage>
</organism>
<evidence type="ECO:0000256" key="3">
    <source>
        <dbReference type="ARBA" id="ARBA00022801"/>
    </source>
</evidence>
<dbReference type="NCBIfam" id="TIGR00608">
    <property type="entry name" value="radc"/>
    <property type="match status" value="1"/>
</dbReference>
<dbReference type="InterPro" id="IPR046778">
    <property type="entry name" value="UPF0758_N"/>
</dbReference>
<evidence type="ECO:0000256" key="7">
    <source>
        <dbReference type="SAM" id="MobiDB-lite"/>
    </source>
</evidence>
<keyword evidence="5" id="KW-0482">Metalloprotease</keyword>
<proteinExistence type="inferred from homology"/>
<dbReference type="Pfam" id="PF04002">
    <property type="entry name" value="RadC"/>
    <property type="match status" value="1"/>
</dbReference>
<accession>A0A2U1STL7</accession>
<dbReference type="GO" id="GO:0046872">
    <property type="term" value="F:metal ion binding"/>
    <property type="evidence" value="ECO:0007669"/>
    <property type="project" value="UniProtKB-KW"/>
</dbReference>
<dbReference type="EMBL" id="VJMF01000069">
    <property type="protein sequence ID" value="TRL30561.1"/>
    <property type="molecule type" value="Genomic_DNA"/>
</dbReference>
<dbReference type="InterPro" id="IPR020891">
    <property type="entry name" value="UPF0758_CS"/>
</dbReference>
<evidence type="ECO:0000259" key="8">
    <source>
        <dbReference type="PROSITE" id="PS50249"/>
    </source>
</evidence>
<evidence type="ECO:0000313" key="12">
    <source>
        <dbReference type="Proteomes" id="UP000316781"/>
    </source>
</evidence>
<comment type="similarity">
    <text evidence="6">Belongs to the UPF0758 family.</text>
</comment>
<sequence length="246" mass="27386">MSETRVPRRRPAGEKPADGLREEAPHFHGHRQRLRDRFLEAGEAALADYELLELVLYRAIPRRDVKPLAKALIARFGSFSEVAAARPERLREIDGLGEAAICEIKLMEASARRLARGALQKRTVLGSFMDVIDYCRTAMAYAEREEFRILFLDKRNALIADEVQGVGTVDHTPVYPREVVRRALELGSSALILAHNHPSGDPTPSTADIRMTLDIIAIAQPFGIAVHDHLIVGRNGHSSLKGLKFI</sequence>
<dbReference type="Proteomes" id="UP000316781">
    <property type="component" value="Unassembled WGS sequence"/>
</dbReference>
<dbReference type="PANTHER" id="PTHR30471:SF3">
    <property type="entry name" value="UPF0758 PROTEIN YEES-RELATED"/>
    <property type="match status" value="1"/>
</dbReference>
<dbReference type="InterPro" id="IPR025657">
    <property type="entry name" value="RadC_JAB"/>
</dbReference>
<reference evidence="9 11" key="1">
    <citation type="journal article" date="2018" name="Appl. Microbiol. Biotechnol.">
        <title>Co-cultivation of the strictly anaerobic methanogen Methanosarcina barkeri with aerobic methanotrophs in an oxygen-limited membrane bioreactor.</title>
        <authorList>
            <person name="In 't Zandt M.H."/>
            <person name="van den Bosch T.J.M."/>
            <person name="Rijkers R."/>
            <person name="van Kessel M.A.H.J."/>
            <person name="Jetten M.S.M."/>
            <person name="Welte C.U."/>
        </authorList>
    </citation>
    <scope>NUCLEOTIDE SEQUENCE [LARGE SCALE GENOMIC DNA]</scope>
    <source>
        <strain evidence="9 11">DSM 17706</strain>
    </source>
</reference>
<name>A0A2U1STL7_METSR</name>
<keyword evidence="4" id="KW-0862">Zinc</keyword>
<keyword evidence="3" id="KW-0378">Hydrolase</keyword>
<dbReference type="GO" id="GO:0008237">
    <property type="term" value="F:metallopeptidase activity"/>
    <property type="evidence" value="ECO:0007669"/>
    <property type="project" value="UniProtKB-KW"/>
</dbReference>
<keyword evidence="2" id="KW-0479">Metal-binding</keyword>
<feature type="compositionally biased region" description="Basic and acidic residues" evidence="7">
    <location>
        <begin position="11"/>
        <end position="26"/>
    </location>
</feature>
<evidence type="ECO:0000313" key="11">
    <source>
        <dbReference type="Proteomes" id="UP000245137"/>
    </source>
</evidence>
<dbReference type="InterPro" id="IPR010994">
    <property type="entry name" value="RuvA_2-like"/>
</dbReference>
<dbReference type="CDD" id="cd08071">
    <property type="entry name" value="MPN_DUF2466"/>
    <property type="match status" value="1"/>
</dbReference>
<evidence type="ECO:0000256" key="4">
    <source>
        <dbReference type="ARBA" id="ARBA00022833"/>
    </source>
</evidence>
<dbReference type="InterPro" id="IPR001405">
    <property type="entry name" value="UPF0758"/>
</dbReference>
<evidence type="ECO:0000256" key="5">
    <source>
        <dbReference type="ARBA" id="ARBA00023049"/>
    </source>
</evidence>
<dbReference type="SUPFAM" id="SSF102712">
    <property type="entry name" value="JAB1/MPN domain"/>
    <property type="match status" value="1"/>
</dbReference>
<feature type="domain" description="MPN" evidence="8">
    <location>
        <begin position="124"/>
        <end position="246"/>
    </location>
</feature>
<evidence type="ECO:0000256" key="6">
    <source>
        <dbReference type="RuleBase" id="RU003797"/>
    </source>
</evidence>